<comment type="subunit">
    <text evidence="11">Homohexamer.</text>
</comment>
<dbReference type="GO" id="GO:0005737">
    <property type="term" value="C:cytoplasm"/>
    <property type="evidence" value="ECO:0007669"/>
    <property type="project" value="UniProtKB-SubCell"/>
</dbReference>
<feature type="binding site" evidence="11">
    <location>
        <position position="61"/>
    </location>
    <ligand>
        <name>ATP</name>
        <dbReference type="ChEBI" id="CHEBI:30616"/>
    </ligand>
</feature>
<dbReference type="FunFam" id="3.40.1160.10:FF:000001">
    <property type="entry name" value="Uridylate kinase"/>
    <property type="match status" value="1"/>
</dbReference>
<dbReference type="GO" id="GO:0005524">
    <property type="term" value="F:ATP binding"/>
    <property type="evidence" value="ECO:0007669"/>
    <property type="project" value="UniProtKB-KW"/>
</dbReference>
<evidence type="ECO:0000256" key="10">
    <source>
        <dbReference type="ARBA" id="ARBA00047767"/>
    </source>
</evidence>
<dbReference type="HAMAP" id="MF_01220_B">
    <property type="entry name" value="PyrH_B"/>
    <property type="match status" value="1"/>
</dbReference>
<comment type="subcellular location">
    <subcellularLocation>
        <location evidence="1 11">Cytoplasm</location>
    </subcellularLocation>
</comment>
<dbReference type="InterPro" id="IPR015963">
    <property type="entry name" value="Uridylate_kinase_bac"/>
</dbReference>
<keyword evidence="9 11" id="KW-0665">Pyrimidine biosynthesis</keyword>
<evidence type="ECO:0000256" key="11">
    <source>
        <dbReference type="HAMAP-Rule" id="MF_01220"/>
    </source>
</evidence>
<reference evidence="13 14" key="1">
    <citation type="journal article" date="2017" name="Nat. Commun.">
        <title>In situ click chemistry generation of cyclooxygenase-2 inhibitors.</title>
        <authorList>
            <person name="Bhardwaj A."/>
            <person name="Kaur J."/>
            <person name="Wuest M."/>
            <person name="Wuest F."/>
        </authorList>
    </citation>
    <scope>NUCLEOTIDE SEQUENCE [LARGE SCALE GENOMIC DNA]</scope>
    <source>
        <strain evidence="13">S2_012_000_R3_94</strain>
    </source>
</reference>
<feature type="binding site" evidence="11">
    <location>
        <position position="174"/>
    </location>
    <ligand>
        <name>ATP</name>
        <dbReference type="ChEBI" id="CHEBI:30616"/>
    </ligand>
</feature>
<dbReference type="AlphaFoldDB" id="A0A533IA80"/>
<comment type="similarity">
    <text evidence="3 11">Belongs to the UMP kinase family.</text>
</comment>
<dbReference type="UniPathway" id="UPA00159">
    <property type="reaction ID" value="UER00275"/>
</dbReference>
<feature type="binding site" evidence="11">
    <location>
        <position position="177"/>
    </location>
    <ligand>
        <name>ATP</name>
        <dbReference type="ChEBI" id="CHEBI:30616"/>
    </ligand>
</feature>
<proteinExistence type="inferred from homology"/>
<keyword evidence="11" id="KW-0021">Allosteric enzyme</keyword>
<name>A0A533IA80_PARDE</name>
<feature type="domain" description="Aspartate/glutamate/uridylate kinase" evidence="12">
    <location>
        <begin position="14"/>
        <end position="222"/>
    </location>
</feature>
<feature type="region of interest" description="Involved in allosteric activation by GTP" evidence="11">
    <location>
        <begin position="26"/>
        <end position="31"/>
    </location>
</feature>
<evidence type="ECO:0000256" key="7">
    <source>
        <dbReference type="ARBA" id="ARBA00022777"/>
    </source>
</evidence>
<gene>
    <name evidence="11" type="primary">pyrH</name>
    <name evidence="13" type="ORF">DI616_02615</name>
</gene>
<dbReference type="GO" id="GO:0006225">
    <property type="term" value="P:UDP biosynthetic process"/>
    <property type="evidence" value="ECO:0007669"/>
    <property type="project" value="TreeGrafter"/>
</dbReference>
<evidence type="ECO:0000256" key="6">
    <source>
        <dbReference type="ARBA" id="ARBA00022741"/>
    </source>
</evidence>
<evidence type="ECO:0000256" key="1">
    <source>
        <dbReference type="ARBA" id="ARBA00004496"/>
    </source>
</evidence>
<keyword evidence="5 11" id="KW-0808">Transferase</keyword>
<dbReference type="InterPro" id="IPR011817">
    <property type="entry name" value="Uridylate_kinase"/>
</dbReference>
<evidence type="ECO:0000256" key="3">
    <source>
        <dbReference type="ARBA" id="ARBA00007614"/>
    </source>
</evidence>
<dbReference type="GO" id="GO:0033862">
    <property type="term" value="F:UMP kinase activity"/>
    <property type="evidence" value="ECO:0007669"/>
    <property type="project" value="UniProtKB-EC"/>
</dbReference>
<evidence type="ECO:0000313" key="13">
    <source>
        <dbReference type="EMBL" id="TKW68023.1"/>
    </source>
</evidence>
<sequence length="255" mass="27751">MSDTEVKTPTSYDRVMLKISGEALMGDQGFGLHPPTVARIADEIESVQAMGVEVCMVIGGGNIFRGLQGSAQGMERTTADYMGMLATVMNALAMQSALEAKGIHTRVISAIRMDEVAEPYIRRRAVRHLEKKRVIIFAAGTGNPYFTTDTAATLRASEMNCQAIFKGTKVDGIYDKDPNKFGDARRYDEVTYDEALQKNLGVMDASAIALARDNKLPIIVFSLDEPGGFRGILAGEGTYTRVTDGRSRPGREVKS</sequence>
<evidence type="ECO:0000256" key="8">
    <source>
        <dbReference type="ARBA" id="ARBA00022840"/>
    </source>
</evidence>
<dbReference type="Proteomes" id="UP000315344">
    <property type="component" value="Unassembled WGS sequence"/>
</dbReference>
<comment type="pathway">
    <text evidence="2 11">Pyrimidine metabolism; CTP biosynthesis via de novo pathway; UDP from UMP (UMPK route): step 1/1.</text>
</comment>
<evidence type="ECO:0000256" key="4">
    <source>
        <dbReference type="ARBA" id="ARBA00022490"/>
    </source>
</evidence>
<evidence type="ECO:0000256" key="9">
    <source>
        <dbReference type="ARBA" id="ARBA00022975"/>
    </source>
</evidence>
<evidence type="ECO:0000256" key="2">
    <source>
        <dbReference type="ARBA" id="ARBA00004791"/>
    </source>
</evidence>
<dbReference type="PIRSF" id="PIRSF005650">
    <property type="entry name" value="Uridylate_kin"/>
    <property type="match status" value="1"/>
</dbReference>
<dbReference type="PANTHER" id="PTHR42833">
    <property type="entry name" value="URIDYLATE KINASE"/>
    <property type="match status" value="1"/>
</dbReference>
<comment type="caution">
    <text evidence="13">The sequence shown here is derived from an EMBL/GenBank/DDBJ whole genome shotgun (WGS) entry which is preliminary data.</text>
</comment>
<dbReference type="PANTHER" id="PTHR42833:SF4">
    <property type="entry name" value="URIDYLATE KINASE PUMPKIN, CHLOROPLASTIC"/>
    <property type="match status" value="1"/>
</dbReference>
<keyword evidence="7 11" id="KW-0418">Kinase</keyword>
<keyword evidence="4 11" id="KW-0963">Cytoplasm</keyword>
<accession>A0A533IA80</accession>
<comment type="caution">
    <text evidence="11">Lacks conserved residue(s) required for the propagation of feature annotation.</text>
</comment>
<comment type="catalytic activity">
    <reaction evidence="10 11">
        <text>UMP + ATP = UDP + ADP</text>
        <dbReference type="Rhea" id="RHEA:24400"/>
        <dbReference type="ChEBI" id="CHEBI:30616"/>
        <dbReference type="ChEBI" id="CHEBI:57865"/>
        <dbReference type="ChEBI" id="CHEBI:58223"/>
        <dbReference type="ChEBI" id="CHEBI:456216"/>
        <dbReference type="EC" id="2.7.4.22"/>
    </reaction>
</comment>
<dbReference type="Gene3D" id="3.40.1160.10">
    <property type="entry name" value="Acetylglutamate kinase-like"/>
    <property type="match status" value="1"/>
</dbReference>
<feature type="binding site" evidence="11">
    <location>
        <begin position="18"/>
        <end position="21"/>
    </location>
    <ligand>
        <name>ATP</name>
        <dbReference type="ChEBI" id="CHEBI:30616"/>
    </ligand>
</feature>
<dbReference type="SUPFAM" id="SSF53633">
    <property type="entry name" value="Carbamate kinase-like"/>
    <property type="match status" value="1"/>
</dbReference>
<comment type="activity regulation">
    <text evidence="11">Allosterically activated by GTP. Inhibited by UTP.</text>
</comment>
<protein>
    <recommendedName>
        <fullName evidence="11">Uridylate kinase</fullName>
        <shortName evidence="11">UK</shortName>
        <ecNumber evidence="11">2.7.4.22</ecNumber>
    </recommendedName>
    <alternativeName>
        <fullName evidence="11">Uridine monophosphate kinase</fullName>
        <shortName evidence="11">UMP kinase</shortName>
        <shortName evidence="11">UMPK</shortName>
    </alternativeName>
</protein>
<evidence type="ECO:0000256" key="5">
    <source>
        <dbReference type="ARBA" id="ARBA00022679"/>
    </source>
</evidence>
<dbReference type="Pfam" id="PF00696">
    <property type="entry name" value="AA_kinase"/>
    <property type="match status" value="1"/>
</dbReference>
<feature type="binding site" evidence="11">
    <location>
        <position position="65"/>
    </location>
    <ligand>
        <name>ATP</name>
        <dbReference type="ChEBI" id="CHEBI:30616"/>
    </ligand>
</feature>
<feature type="binding site" evidence="11">
    <location>
        <position position="60"/>
    </location>
    <ligand>
        <name>UMP</name>
        <dbReference type="ChEBI" id="CHEBI:57865"/>
    </ligand>
</feature>
<keyword evidence="8 11" id="KW-0067">ATP-binding</keyword>
<feature type="binding site" evidence="11">
    <location>
        <begin position="141"/>
        <end position="148"/>
    </location>
    <ligand>
        <name>UMP</name>
        <dbReference type="ChEBI" id="CHEBI:57865"/>
    </ligand>
</feature>
<dbReference type="GO" id="GO:0044210">
    <property type="term" value="P:'de novo' CTP biosynthetic process"/>
    <property type="evidence" value="ECO:0007669"/>
    <property type="project" value="UniProtKB-UniRule"/>
</dbReference>
<feature type="binding site" evidence="11">
    <location>
        <position position="168"/>
    </location>
    <ligand>
        <name>ATP</name>
        <dbReference type="ChEBI" id="CHEBI:30616"/>
    </ligand>
</feature>
<comment type="function">
    <text evidence="11">Catalyzes the reversible phosphorylation of UMP to UDP.</text>
</comment>
<evidence type="ECO:0000259" key="12">
    <source>
        <dbReference type="Pfam" id="PF00696"/>
    </source>
</evidence>
<dbReference type="InterPro" id="IPR036393">
    <property type="entry name" value="AceGlu_kinase-like_sf"/>
</dbReference>
<feature type="binding site" evidence="11">
    <location>
        <position position="80"/>
    </location>
    <ligand>
        <name>UMP</name>
        <dbReference type="ChEBI" id="CHEBI:57865"/>
    </ligand>
</feature>
<dbReference type="CDD" id="cd04254">
    <property type="entry name" value="AAK_UMPK-PyrH-Ec"/>
    <property type="match status" value="1"/>
</dbReference>
<organism evidence="13 14">
    <name type="scientific">Paracoccus denitrificans</name>
    <dbReference type="NCBI Taxonomy" id="266"/>
    <lineage>
        <taxon>Bacteria</taxon>
        <taxon>Pseudomonadati</taxon>
        <taxon>Pseudomonadota</taxon>
        <taxon>Alphaproteobacteria</taxon>
        <taxon>Rhodobacterales</taxon>
        <taxon>Paracoccaceae</taxon>
        <taxon>Paracoccus</taxon>
    </lineage>
</organism>
<dbReference type="EMBL" id="VAFL01000002">
    <property type="protein sequence ID" value="TKW68023.1"/>
    <property type="molecule type" value="Genomic_DNA"/>
</dbReference>
<dbReference type="NCBIfam" id="TIGR02075">
    <property type="entry name" value="pyrH_bact"/>
    <property type="match status" value="1"/>
</dbReference>
<dbReference type="EC" id="2.7.4.22" evidence="11"/>
<evidence type="ECO:0000313" key="14">
    <source>
        <dbReference type="Proteomes" id="UP000315344"/>
    </source>
</evidence>
<keyword evidence="6 11" id="KW-0547">Nucleotide-binding</keyword>
<dbReference type="InterPro" id="IPR001048">
    <property type="entry name" value="Asp/Glu/Uridylate_kinase"/>
</dbReference>